<dbReference type="PANTHER" id="PTHR12110">
    <property type="entry name" value="HYDROXYPYRUVATE ISOMERASE"/>
    <property type="match status" value="1"/>
</dbReference>
<evidence type="ECO:0000313" key="4">
    <source>
        <dbReference type="Proteomes" id="UP000321353"/>
    </source>
</evidence>
<accession>A0A5B9MFJ0</accession>
<dbReference type="InterPro" id="IPR036237">
    <property type="entry name" value="Xyl_isomerase-like_sf"/>
</dbReference>
<dbReference type="GO" id="GO:0016853">
    <property type="term" value="F:isomerase activity"/>
    <property type="evidence" value="ECO:0007669"/>
    <property type="project" value="UniProtKB-KW"/>
</dbReference>
<proteinExistence type="predicted"/>
<keyword evidence="3" id="KW-0413">Isomerase</keyword>
<dbReference type="InterPro" id="IPR006311">
    <property type="entry name" value="TAT_signal"/>
</dbReference>
<evidence type="ECO:0000259" key="2">
    <source>
        <dbReference type="Pfam" id="PF01261"/>
    </source>
</evidence>
<gene>
    <name evidence="3" type="ORF">Mal15_40800</name>
</gene>
<dbReference type="KEGG" id="smam:Mal15_40800"/>
<dbReference type="SUPFAM" id="SSF51658">
    <property type="entry name" value="Xylose isomerase-like"/>
    <property type="match status" value="1"/>
</dbReference>
<sequence length="302" mass="33267" precursor="true">MNLNRRSALTLAASASVSFARALQAAPSSFRFRYALASCMYGYTPLAEILPEAKKIGATGIDIWPKVHGDQREQLDALGEERFAAMLREHDVEFSCITQYKLGPFGIDDEIRLASRLGCKLIVTGGSGPRNLKGAELKDAIAAFLKKLTPTINLARDNGVTIAIENHENNLIHDADSLRYLVDLAPADAIAVAFAPYHLPQDNDLLCRLLRDLGDSVAVFYAWQHGMGCKTKLPKEQELLQMPGRGELDFGPIVKTLAEIGFDGWTEIFMHPVPRGIPILETTDAVTAEINRSRSYLQRCLS</sequence>
<feature type="domain" description="Xylose isomerase-like TIM barrel" evidence="2">
    <location>
        <begin position="52"/>
        <end position="267"/>
    </location>
</feature>
<evidence type="ECO:0000256" key="1">
    <source>
        <dbReference type="SAM" id="SignalP"/>
    </source>
</evidence>
<dbReference type="Gene3D" id="3.20.20.150">
    <property type="entry name" value="Divalent-metal-dependent TIM barrel enzymes"/>
    <property type="match status" value="1"/>
</dbReference>
<dbReference type="InterPro" id="IPR013022">
    <property type="entry name" value="Xyl_isomerase-like_TIM-brl"/>
</dbReference>
<dbReference type="AlphaFoldDB" id="A0A5B9MFJ0"/>
<reference evidence="3 4" key="1">
    <citation type="submission" date="2019-02" db="EMBL/GenBank/DDBJ databases">
        <title>Planctomycetal bacteria perform biofilm scaping via a novel small molecule.</title>
        <authorList>
            <person name="Jeske O."/>
            <person name="Boedeker C."/>
            <person name="Wiegand S."/>
            <person name="Breitling P."/>
            <person name="Kallscheuer N."/>
            <person name="Jogler M."/>
            <person name="Rohde M."/>
            <person name="Petersen J."/>
            <person name="Medema M.H."/>
            <person name="Surup F."/>
            <person name="Jogler C."/>
        </authorList>
    </citation>
    <scope>NUCLEOTIDE SEQUENCE [LARGE SCALE GENOMIC DNA]</scope>
    <source>
        <strain evidence="3 4">Mal15</strain>
    </source>
</reference>
<dbReference type="EMBL" id="CP036264">
    <property type="protein sequence ID" value="QEG00012.1"/>
    <property type="molecule type" value="Genomic_DNA"/>
</dbReference>
<dbReference type="PROSITE" id="PS51318">
    <property type="entry name" value="TAT"/>
    <property type="match status" value="1"/>
</dbReference>
<dbReference type="Pfam" id="PF01261">
    <property type="entry name" value="AP_endonuc_2"/>
    <property type="match status" value="1"/>
</dbReference>
<dbReference type="InterPro" id="IPR050312">
    <property type="entry name" value="IolE/XylAMocC-like"/>
</dbReference>
<keyword evidence="1" id="KW-0732">Signal</keyword>
<feature type="chain" id="PRO_5022714104" evidence="1">
    <location>
        <begin position="26"/>
        <end position="302"/>
    </location>
</feature>
<evidence type="ECO:0000313" key="3">
    <source>
        <dbReference type="EMBL" id="QEG00012.1"/>
    </source>
</evidence>
<dbReference type="PANTHER" id="PTHR12110:SF21">
    <property type="entry name" value="XYLOSE ISOMERASE-LIKE TIM BARREL DOMAIN-CONTAINING PROTEIN"/>
    <property type="match status" value="1"/>
</dbReference>
<dbReference type="Proteomes" id="UP000321353">
    <property type="component" value="Chromosome"/>
</dbReference>
<organism evidence="3 4">
    <name type="scientific">Stieleria maiorica</name>
    <dbReference type="NCBI Taxonomy" id="2795974"/>
    <lineage>
        <taxon>Bacteria</taxon>
        <taxon>Pseudomonadati</taxon>
        <taxon>Planctomycetota</taxon>
        <taxon>Planctomycetia</taxon>
        <taxon>Pirellulales</taxon>
        <taxon>Pirellulaceae</taxon>
        <taxon>Stieleria</taxon>
    </lineage>
</organism>
<dbReference type="RefSeq" id="WP_199773692.1">
    <property type="nucleotide sequence ID" value="NZ_CP036264.1"/>
</dbReference>
<name>A0A5B9MFJ0_9BACT</name>
<protein>
    <submittedName>
        <fullName evidence="3">Xylose isomerase-like TIM barrel</fullName>
    </submittedName>
</protein>
<feature type="signal peptide" evidence="1">
    <location>
        <begin position="1"/>
        <end position="25"/>
    </location>
</feature>
<keyword evidence="4" id="KW-1185">Reference proteome</keyword>